<dbReference type="CDD" id="cd07516">
    <property type="entry name" value="HAD_Pase"/>
    <property type="match status" value="1"/>
</dbReference>
<evidence type="ECO:0000313" key="2">
    <source>
        <dbReference type="Proteomes" id="UP000183997"/>
    </source>
</evidence>
<accession>A0A1M6V548</accession>
<dbReference type="Gene3D" id="3.40.50.1000">
    <property type="entry name" value="HAD superfamily/HAD-like"/>
    <property type="match status" value="1"/>
</dbReference>
<dbReference type="Gene3D" id="3.30.1240.10">
    <property type="match status" value="1"/>
</dbReference>
<dbReference type="InterPro" id="IPR000150">
    <property type="entry name" value="Cof"/>
</dbReference>
<dbReference type="GO" id="GO:0016791">
    <property type="term" value="F:phosphatase activity"/>
    <property type="evidence" value="ECO:0007669"/>
    <property type="project" value="UniProtKB-ARBA"/>
</dbReference>
<dbReference type="GO" id="GO:0005829">
    <property type="term" value="C:cytosol"/>
    <property type="evidence" value="ECO:0007669"/>
    <property type="project" value="TreeGrafter"/>
</dbReference>
<name>A0A1M6V548_9FIRM</name>
<gene>
    <name evidence="1" type="ORF">SAMN02745123_03052</name>
</gene>
<dbReference type="SFLD" id="SFLDG01144">
    <property type="entry name" value="C2.B.4:_PGP_Like"/>
    <property type="match status" value="1"/>
</dbReference>
<dbReference type="Pfam" id="PF08282">
    <property type="entry name" value="Hydrolase_3"/>
    <property type="match status" value="1"/>
</dbReference>
<dbReference type="PROSITE" id="PS01229">
    <property type="entry name" value="COF_2"/>
    <property type="match status" value="1"/>
</dbReference>
<dbReference type="InterPro" id="IPR036412">
    <property type="entry name" value="HAD-like_sf"/>
</dbReference>
<dbReference type="InterPro" id="IPR006379">
    <property type="entry name" value="HAD-SF_hydro_IIB"/>
</dbReference>
<dbReference type="NCBIfam" id="TIGR01484">
    <property type="entry name" value="HAD-SF-IIB"/>
    <property type="match status" value="1"/>
</dbReference>
<reference evidence="2" key="1">
    <citation type="submission" date="2016-11" db="EMBL/GenBank/DDBJ databases">
        <authorList>
            <person name="Varghese N."/>
            <person name="Submissions S."/>
        </authorList>
    </citation>
    <scope>NUCLEOTIDE SEQUENCE [LARGE SCALE GENOMIC DNA]</scope>
    <source>
        <strain evidence="2">DSM 10349</strain>
    </source>
</reference>
<dbReference type="SUPFAM" id="SSF56784">
    <property type="entry name" value="HAD-like"/>
    <property type="match status" value="1"/>
</dbReference>
<dbReference type="InterPro" id="IPR023214">
    <property type="entry name" value="HAD_sf"/>
</dbReference>
<sequence>MTTTYRMLAIDLDDTLLNGKLQISQRNKEYIRRAKEAGVHVTLATGRMYCSALPYAQELNINLPLITYQGALVKEAGSGEVLLHRPVPLELAREAMAWVKKLGYHINLYMDDKLYVEKMTPEAETYMRISGITAHPVGDLVAFMQEAPTKVLFVGEVRELDQLELAMRQHFASSLHICKSKPHFLEISHPEATKGHALDTLARRSGLTAEQVIAIGDAPNDLEMIEYAGLGAVMGNASPEVKEKANYVASSNEEDGVAQVIAKFIFQE</sequence>
<dbReference type="Proteomes" id="UP000183997">
    <property type="component" value="Unassembled WGS sequence"/>
</dbReference>
<dbReference type="PANTHER" id="PTHR10000">
    <property type="entry name" value="PHOSPHOSERINE PHOSPHATASE"/>
    <property type="match status" value="1"/>
</dbReference>
<dbReference type="NCBIfam" id="TIGR00099">
    <property type="entry name" value="Cof-subfamily"/>
    <property type="match status" value="1"/>
</dbReference>
<dbReference type="SFLD" id="SFLDS00003">
    <property type="entry name" value="Haloacid_Dehalogenase"/>
    <property type="match status" value="1"/>
</dbReference>
<dbReference type="EMBL" id="FRAR01000023">
    <property type="protein sequence ID" value="SHK76578.1"/>
    <property type="molecule type" value="Genomic_DNA"/>
</dbReference>
<dbReference type="GO" id="GO:0000287">
    <property type="term" value="F:magnesium ion binding"/>
    <property type="evidence" value="ECO:0007669"/>
    <property type="project" value="TreeGrafter"/>
</dbReference>
<keyword evidence="2" id="KW-1185">Reference proteome</keyword>
<dbReference type="PANTHER" id="PTHR10000:SF8">
    <property type="entry name" value="HAD SUPERFAMILY HYDROLASE-LIKE, TYPE 3"/>
    <property type="match status" value="1"/>
</dbReference>
<evidence type="ECO:0000313" key="1">
    <source>
        <dbReference type="EMBL" id="SHK76578.1"/>
    </source>
</evidence>
<proteinExistence type="predicted"/>
<dbReference type="SFLD" id="SFLDG01140">
    <property type="entry name" value="C2.B:_Phosphomannomutase_and_P"/>
    <property type="match status" value="1"/>
</dbReference>
<protein>
    <submittedName>
        <fullName evidence="1">Uncharacterized protein</fullName>
    </submittedName>
</protein>
<dbReference type="STRING" id="1121421.SAMN02745123_03052"/>
<dbReference type="AlphaFoldDB" id="A0A1M6V548"/>
<organism evidence="1 2">
    <name type="scientific">Desulforamulus aeronauticus DSM 10349</name>
    <dbReference type="NCBI Taxonomy" id="1121421"/>
    <lineage>
        <taxon>Bacteria</taxon>
        <taxon>Bacillati</taxon>
        <taxon>Bacillota</taxon>
        <taxon>Clostridia</taxon>
        <taxon>Eubacteriales</taxon>
        <taxon>Peptococcaceae</taxon>
        <taxon>Desulforamulus</taxon>
    </lineage>
</organism>